<protein>
    <submittedName>
        <fullName evidence="1">Uncharacterized protein</fullName>
    </submittedName>
</protein>
<dbReference type="EMBL" id="GBXM01005861">
    <property type="protein sequence ID" value="JAI02717.1"/>
    <property type="molecule type" value="Transcribed_RNA"/>
</dbReference>
<proteinExistence type="predicted"/>
<name>A0A0E9XJU5_ANGAN</name>
<evidence type="ECO:0000313" key="1">
    <source>
        <dbReference type="EMBL" id="JAI02717.1"/>
    </source>
</evidence>
<reference evidence="1" key="2">
    <citation type="journal article" date="2015" name="Fish Shellfish Immunol.">
        <title>Early steps in the European eel (Anguilla anguilla)-Vibrio vulnificus interaction in the gills: Role of the RtxA13 toxin.</title>
        <authorList>
            <person name="Callol A."/>
            <person name="Pajuelo D."/>
            <person name="Ebbesson L."/>
            <person name="Teles M."/>
            <person name="MacKenzie S."/>
            <person name="Amaro C."/>
        </authorList>
    </citation>
    <scope>NUCLEOTIDE SEQUENCE</scope>
</reference>
<accession>A0A0E9XJU5</accession>
<organism evidence="1">
    <name type="scientific">Anguilla anguilla</name>
    <name type="common">European freshwater eel</name>
    <name type="synonym">Muraena anguilla</name>
    <dbReference type="NCBI Taxonomy" id="7936"/>
    <lineage>
        <taxon>Eukaryota</taxon>
        <taxon>Metazoa</taxon>
        <taxon>Chordata</taxon>
        <taxon>Craniata</taxon>
        <taxon>Vertebrata</taxon>
        <taxon>Euteleostomi</taxon>
        <taxon>Actinopterygii</taxon>
        <taxon>Neopterygii</taxon>
        <taxon>Teleostei</taxon>
        <taxon>Anguilliformes</taxon>
        <taxon>Anguillidae</taxon>
        <taxon>Anguilla</taxon>
    </lineage>
</organism>
<reference evidence="1" key="1">
    <citation type="submission" date="2014-11" db="EMBL/GenBank/DDBJ databases">
        <authorList>
            <person name="Amaro Gonzalez C."/>
        </authorList>
    </citation>
    <scope>NUCLEOTIDE SEQUENCE</scope>
</reference>
<sequence>MAQAGRLARRELQ</sequence>